<keyword evidence="4 9" id="KW-1003">Cell membrane</keyword>
<accession>A0A915U9E4</accession>
<dbReference type="GO" id="GO:0046685">
    <property type="term" value="P:response to arsenic-containing substance"/>
    <property type="evidence" value="ECO:0007669"/>
    <property type="project" value="UniProtKB-KW"/>
</dbReference>
<evidence type="ECO:0000256" key="9">
    <source>
        <dbReference type="PIRNR" id="PIRNR005508"/>
    </source>
</evidence>
<feature type="transmembrane region" description="Helical" evidence="11">
    <location>
        <begin position="327"/>
        <end position="351"/>
    </location>
</feature>
<dbReference type="FunFam" id="1.20.1530.20:FF:000009">
    <property type="entry name" value="Arsenite transporter, ACR3 family"/>
    <property type="match status" value="1"/>
</dbReference>
<feature type="compositionally biased region" description="Basic and acidic residues" evidence="10">
    <location>
        <begin position="10"/>
        <end position="25"/>
    </location>
</feature>
<dbReference type="KEGG" id="ddu:GF1_06760"/>
<feature type="transmembrane region" description="Helical" evidence="11">
    <location>
        <begin position="151"/>
        <end position="170"/>
    </location>
</feature>
<dbReference type="PANTHER" id="PTHR43057">
    <property type="entry name" value="ARSENITE EFFLUX TRANSPORTER"/>
    <property type="match status" value="1"/>
</dbReference>
<reference evidence="12" key="1">
    <citation type="submission" date="2020-12" db="EMBL/GenBank/DDBJ databases">
        <title>Desulfobium dissulfuricans gen. nov., sp. nov., a novel mesophilic, sulfate-reducing bacterium isolated from a deep-sea hydrothermal vent.</title>
        <authorList>
            <person name="Hashimoto Y."/>
            <person name="Tame A."/>
            <person name="Sawayama S."/>
            <person name="Miyazaki J."/>
            <person name="Takai K."/>
            <person name="Nakagawa S."/>
        </authorList>
    </citation>
    <scope>NUCLEOTIDE SEQUENCE</scope>
    <source>
        <strain evidence="12">GF1</strain>
    </source>
</reference>
<feature type="transmembrane region" description="Helical" evidence="11">
    <location>
        <begin position="264"/>
        <end position="282"/>
    </location>
</feature>
<evidence type="ECO:0000256" key="1">
    <source>
        <dbReference type="ARBA" id="ARBA00004651"/>
    </source>
</evidence>
<evidence type="ECO:0000256" key="3">
    <source>
        <dbReference type="ARBA" id="ARBA00022448"/>
    </source>
</evidence>
<evidence type="ECO:0000256" key="10">
    <source>
        <dbReference type="SAM" id="MobiDB-lite"/>
    </source>
</evidence>
<dbReference type="PIRSF" id="PIRSF005508">
    <property type="entry name" value="Acr3"/>
    <property type="match status" value="1"/>
</dbReference>
<evidence type="ECO:0000256" key="4">
    <source>
        <dbReference type="ARBA" id="ARBA00022475"/>
    </source>
</evidence>
<evidence type="ECO:0000256" key="6">
    <source>
        <dbReference type="ARBA" id="ARBA00022849"/>
    </source>
</evidence>
<dbReference type="GO" id="GO:0005886">
    <property type="term" value="C:plasma membrane"/>
    <property type="evidence" value="ECO:0007669"/>
    <property type="project" value="UniProtKB-SubCell"/>
</dbReference>
<keyword evidence="3 9" id="KW-0813">Transport</keyword>
<feature type="transmembrane region" description="Helical" evidence="11">
    <location>
        <begin position="357"/>
        <end position="380"/>
    </location>
</feature>
<dbReference type="GO" id="GO:0015297">
    <property type="term" value="F:antiporter activity"/>
    <property type="evidence" value="ECO:0007669"/>
    <property type="project" value="UniProtKB-UniRule"/>
</dbReference>
<dbReference type="InterPro" id="IPR038770">
    <property type="entry name" value="Na+/solute_symporter_sf"/>
</dbReference>
<keyword evidence="6" id="KW-0059">Arsenical resistance</keyword>
<keyword evidence="7 9" id="KW-1133">Transmembrane helix</keyword>
<evidence type="ECO:0000256" key="11">
    <source>
        <dbReference type="SAM" id="Phobius"/>
    </source>
</evidence>
<organism evidence="12 13">
    <name type="scientific">Desulfolithobacter dissulfuricans</name>
    <dbReference type="NCBI Taxonomy" id="2795293"/>
    <lineage>
        <taxon>Bacteria</taxon>
        <taxon>Pseudomonadati</taxon>
        <taxon>Thermodesulfobacteriota</taxon>
        <taxon>Desulfobulbia</taxon>
        <taxon>Desulfobulbales</taxon>
        <taxon>Desulfobulbaceae</taxon>
        <taxon>Desulfolithobacter</taxon>
    </lineage>
</organism>
<dbReference type="Gene3D" id="1.20.1530.20">
    <property type="match status" value="1"/>
</dbReference>
<feature type="transmembrane region" description="Helical" evidence="11">
    <location>
        <begin position="121"/>
        <end position="145"/>
    </location>
</feature>
<name>A0A915U9E4_9BACT</name>
<evidence type="ECO:0000256" key="2">
    <source>
        <dbReference type="ARBA" id="ARBA00010110"/>
    </source>
</evidence>
<dbReference type="InterPro" id="IPR004706">
    <property type="entry name" value="Arsenical-R_Acr3"/>
</dbReference>
<evidence type="ECO:0000256" key="8">
    <source>
        <dbReference type="ARBA" id="ARBA00023136"/>
    </source>
</evidence>
<dbReference type="GO" id="GO:0015104">
    <property type="term" value="F:antimonite transmembrane transporter activity"/>
    <property type="evidence" value="ECO:0007669"/>
    <property type="project" value="TreeGrafter"/>
</dbReference>
<protein>
    <submittedName>
        <fullName evidence="12">Arsenical-resistance protein</fullName>
    </submittedName>
</protein>
<evidence type="ECO:0000313" key="12">
    <source>
        <dbReference type="EMBL" id="BCO08300.1"/>
    </source>
</evidence>
<feature type="transmembrane region" description="Helical" evidence="11">
    <location>
        <begin position="224"/>
        <end position="243"/>
    </location>
</feature>
<keyword evidence="5 9" id="KW-0812">Transmembrane</keyword>
<keyword evidence="8 9" id="KW-0472">Membrane</keyword>
<dbReference type="PANTHER" id="PTHR43057:SF1">
    <property type="entry name" value="ARSENICAL-RESISTANCE PROTEIN 3"/>
    <property type="match status" value="1"/>
</dbReference>
<sequence length="402" mass="45164">MHKSVYADIQKNKKPEPDKGKDDRNQSFSCCLNKKLHNENTMPVTKKLSLLDRFLTLWIFLTMFTGVMTGWLYPPVTDLIHSFQVGTTNIPIAIGLILMMYPPLAKVRYEKLHEVFCNVRVLTLSLVQNWLIGPLLMFGLAVIFLNGYHDYMVGLILIGLARCIAMVIVWNDLAEGDREYCAGLVAFNSIFQVLFFSVYAWFFITILPRVLGIEGAVVDISMAQIAKSVFIYLGIPFIAGMLTRFIGLKVKGEEWYQQVLIPKISPLTLVFLLFTILVMFSLKGEYIVELPLDVVRIAIPLSLYFVIMFVVSFFLSMRAGATYEQSATLSFTAASNNFELAIAVAIAVFGINSGEAFAAVIGPLVEVPVLISLVNVALWFKRRYFPFAKETPEGICHVSCED</sequence>
<feature type="transmembrane region" description="Helical" evidence="11">
    <location>
        <begin position="294"/>
        <end position="315"/>
    </location>
</feature>
<keyword evidence="13" id="KW-1185">Reference proteome</keyword>
<evidence type="ECO:0000313" key="13">
    <source>
        <dbReference type="Proteomes" id="UP001063350"/>
    </source>
</evidence>
<proteinExistence type="inferred from homology"/>
<dbReference type="GO" id="GO:0015105">
    <property type="term" value="F:arsenite transmembrane transporter activity"/>
    <property type="evidence" value="ECO:0007669"/>
    <property type="project" value="TreeGrafter"/>
</dbReference>
<feature type="region of interest" description="Disordered" evidence="10">
    <location>
        <begin position="1"/>
        <end position="25"/>
    </location>
</feature>
<dbReference type="EMBL" id="AP024233">
    <property type="protein sequence ID" value="BCO08300.1"/>
    <property type="molecule type" value="Genomic_DNA"/>
</dbReference>
<feature type="transmembrane region" description="Helical" evidence="11">
    <location>
        <begin position="79"/>
        <end position="101"/>
    </location>
</feature>
<evidence type="ECO:0000256" key="5">
    <source>
        <dbReference type="ARBA" id="ARBA00022692"/>
    </source>
</evidence>
<dbReference type="Proteomes" id="UP001063350">
    <property type="component" value="Chromosome"/>
</dbReference>
<gene>
    <name evidence="12" type="primary">acr3</name>
    <name evidence="12" type="ORF">GF1_06760</name>
</gene>
<comment type="similarity">
    <text evidence="2 9">Belongs to the arsenical resistance-3 (ACR3) (TC 2.A.59) family.</text>
</comment>
<feature type="transmembrane region" description="Helical" evidence="11">
    <location>
        <begin position="182"/>
        <end position="204"/>
    </location>
</feature>
<evidence type="ECO:0000256" key="7">
    <source>
        <dbReference type="ARBA" id="ARBA00022989"/>
    </source>
</evidence>
<comment type="subcellular location">
    <subcellularLocation>
        <location evidence="1 9">Cell membrane</location>
        <topology evidence="1 9">Multi-pass membrane protein</topology>
    </subcellularLocation>
</comment>
<dbReference type="InterPro" id="IPR002657">
    <property type="entry name" value="BilAc:Na_symport/Acr3"/>
</dbReference>
<dbReference type="Pfam" id="PF01758">
    <property type="entry name" value="SBF"/>
    <property type="match status" value="1"/>
</dbReference>
<feature type="transmembrane region" description="Helical" evidence="11">
    <location>
        <begin position="54"/>
        <end position="73"/>
    </location>
</feature>
<dbReference type="NCBIfam" id="TIGR00832">
    <property type="entry name" value="acr3"/>
    <property type="match status" value="1"/>
</dbReference>
<dbReference type="AlphaFoldDB" id="A0A915U9E4"/>